<keyword evidence="2" id="KW-1185">Reference proteome</keyword>
<dbReference type="Gene3D" id="2.30.30.100">
    <property type="match status" value="1"/>
</dbReference>
<comment type="caution">
    <text evidence="1">The sequence shown here is derived from an EMBL/GenBank/DDBJ whole genome shotgun (WGS) entry which is preliminary data.</text>
</comment>
<protein>
    <submittedName>
        <fullName evidence="1">YgdI/YgdR family lipoprotein</fullName>
    </submittedName>
</protein>
<sequence length="94" mass="10758">MYLKITEIVTFDLYKDVSMKKFLFFVLVIALGSCSDIDEISEPCIVKLNDGSSIVIETDIRINQRTGTITYRNADGDLRSIFQEDYEDYRCGAN</sequence>
<accession>A0ABS9BUK6</accession>
<keyword evidence="1" id="KW-0449">Lipoprotein</keyword>
<reference evidence="1 2" key="1">
    <citation type="submission" date="2022-01" db="EMBL/GenBank/DDBJ databases">
        <title>Mariniradius saccharolyticus sp. nov., isolated from sediment of a river.</title>
        <authorList>
            <person name="Liu H."/>
        </authorList>
    </citation>
    <scope>NUCLEOTIDE SEQUENCE [LARGE SCALE GENOMIC DNA]</scope>
    <source>
        <strain evidence="1 2">RY-2</strain>
    </source>
</reference>
<dbReference type="RefSeq" id="WP_234860677.1">
    <property type="nucleotide sequence ID" value="NZ_JAKEVZ010000003.1"/>
</dbReference>
<organism evidence="1 2">
    <name type="scientific">Mariniradius sediminis</name>
    <dbReference type="NCBI Taxonomy" id="2909237"/>
    <lineage>
        <taxon>Bacteria</taxon>
        <taxon>Pseudomonadati</taxon>
        <taxon>Bacteroidota</taxon>
        <taxon>Cytophagia</taxon>
        <taxon>Cytophagales</taxon>
        <taxon>Cyclobacteriaceae</taxon>
        <taxon>Mariniradius</taxon>
    </lineage>
</organism>
<dbReference type="PROSITE" id="PS51257">
    <property type="entry name" value="PROKAR_LIPOPROTEIN"/>
    <property type="match status" value="1"/>
</dbReference>
<evidence type="ECO:0000313" key="2">
    <source>
        <dbReference type="Proteomes" id="UP001201449"/>
    </source>
</evidence>
<dbReference type="Proteomes" id="UP001201449">
    <property type="component" value="Unassembled WGS sequence"/>
</dbReference>
<gene>
    <name evidence="1" type="ORF">L0U89_05870</name>
</gene>
<proteinExistence type="predicted"/>
<name>A0ABS9BUK6_9BACT</name>
<dbReference type="EMBL" id="JAKEVZ010000003">
    <property type="protein sequence ID" value="MCF1750593.1"/>
    <property type="molecule type" value="Genomic_DNA"/>
</dbReference>
<evidence type="ECO:0000313" key="1">
    <source>
        <dbReference type="EMBL" id="MCF1750593.1"/>
    </source>
</evidence>